<accession>A0A8T2T6D3</accession>
<sequence length="148" mass="16371">MLGRVLLKQAIPTSRLRVSATYDSRPRRNYKRSSMSESDLEKEVSRIDMDPAKMMQPGDPGAMQAVIKEVMPVGYFLNLPTGRIGYLPAQHLGFAGGFAILQRLFKEGQEITIRIVCRGGAGREIVSCKKPEFALPSEQTTIEIASSL</sequence>
<evidence type="ECO:0000313" key="2">
    <source>
        <dbReference type="EMBL" id="KAH7404489.1"/>
    </source>
</evidence>
<evidence type="ECO:0000313" key="3">
    <source>
        <dbReference type="Proteomes" id="UP000825935"/>
    </source>
</evidence>
<dbReference type="CDD" id="cd00164">
    <property type="entry name" value="S1_like"/>
    <property type="match status" value="1"/>
</dbReference>
<dbReference type="EMBL" id="CM035420">
    <property type="protein sequence ID" value="KAH7404489.1"/>
    <property type="molecule type" value="Genomic_DNA"/>
</dbReference>
<dbReference type="SUPFAM" id="SSF50249">
    <property type="entry name" value="Nucleic acid-binding proteins"/>
    <property type="match status" value="1"/>
</dbReference>
<reference evidence="2" key="1">
    <citation type="submission" date="2021-08" db="EMBL/GenBank/DDBJ databases">
        <title>WGS assembly of Ceratopteris richardii.</title>
        <authorList>
            <person name="Marchant D.B."/>
            <person name="Chen G."/>
            <person name="Jenkins J."/>
            <person name="Shu S."/>
            <person name="Leebens-Mack J."/>
            <person name="Grimwood J."/>
            <person name="Schmutz J."/>
            <person name="Soltis P."/>
            <person name="Soltis D."/>
            <person name="Chen Z.-H."/>
        </authorList>
    </citation>
    <scope>NUCLEOTIDE SEQUENCE</scope>
    <source>
        <strain evidence="2">Whitten #5841</strain>
        <tissue evidence="2">Leaf</tissue>
    </source>
</reference>
<keyword evidence="3" id="KW-1185">Reference proteome</keyword>
<protein>
    <submittedName>
        <fullName evidence="2">Uncharacterized protein</fullName>
    </submittedName>
</protein>
<organism evidence="2 3">
    <name type="scientific">Ceratopteris richardii</name>
    <name type="common">Triangle waterfern</name>
    <dbReference type="NCBI Taxonomy" id="49495"/>
    <lineage>
        <taxon>Eukaryota</taxon>
        <taxon>Viridiplantae</taxon>
        <taxon>Streptophyta</taxon>
        <taxon>Embryophyta</taxon>
        <taxon>Tracheophyta</taxon>
        <taxon>Polypodiopsida</taxon>
        <taxon>Polypodiidae</taxon>
        <taxon>Polypodiales</taxon>
        <taxon>Pteridineae</taxon>
        <taxon>Pteridaceae</taxon>
        <taxon>Parkerioideae</taxon>
        <taxon>Ceratopteris</taxon>
    </lineage>
</organism>
<comment type="caution">
    <text evidence="2">The sequence shown here is derived from an EMBL/GenBank/DDBJ whole genome shotgun (WGS) entry which is preliminary data.</text>
</comment>
<dbReference type="Proteomes" id="UP000825935">
    <property type="component" value="Chromosome 15"/>
</dbReference>
<name>A0A8T2T6D3_CERRI</name>
<proteinExistence type="predicted"/>
<dbReference type="InterPro" id="IPR012340">
    <property type="entry name" value="NA-bd_OB-fold"/>
</dbReference>
<feature type="region of interest" description="Disordered" evidence="1">
    <location>
        <begin position="22"/>
        <end position="44"/>
    </location>
</feature>
<gene>
    <name evidence="2" type="ORF">KP509_15G028500</name>
</gene>
<dbReference type="AlphaFoldDB" id="A0A8T2T6D3"/>
<evidence type="ECO:0000256" key="1">
    <source>
        <dbReference type="SAM" id="MobiDB-lite"/>
    </source>
</evidence>